<dbReference type="Proteomes" id="UP001501175">
    <property type="component" value="Unassembled WGS sequence"/>
</dbReference>
<reference evidence="3" key="1">
    <citation type="journal article" date="2019" name="Int. J. Syst. Evol. Microbiol.">
        <title>The Global Catalogue of Microorganisms (GCM) 10K type strain sequencing project: providing services to taxonomists for standard genome sequencing and annotation.</title>
        <authorList>
            <consortium name="The Broad Institute Genomics Platform"/>
            <consortium name="The Broad Institute Genome Sequencing Center for Infectious Disease"/>
            <person name="Wu L."/>
            <person name="Ma J."/>
        </authorList>
    </citation>
    <scope>NUCLEOTIDE SEQUENCE [LARGE SCALE GENOMIC DNA]</scope>
    <source>
        <strain evidence="3">JCM 17927</strain>
    </source>
</reference>
<evidence type="ECO:0000256" key="1">
    <source>
        <dbReference type="SAM" id="MobiDB-lite"/>
    </source>
</evidence>
<evidence type="ECO:0000313" key="2">
    <source>
        <dbReference type="EMBL" id="GAA4449238.1"/>
    </source>
</evidence>
<proteinExistence type="predicted"/>
<feature type="compositionally biased region" description="Polar residues" evidence="1">
    <location>
        <begin position="91"/>
        <end position="105"/>
    </location>
</feature>
<accession>A0ABP8ME94</accession>
<keyword evidence="3" id="KW-1185">Reference proteome</keyword>
<gene>
    <name evidence="2" type="ORF">GCM10023189_08410</name>
</gene>
<organism evidence="2 3">
    <name type="scientific">Nibrella saemangeumensis</name>
    <dbReference type="NCBI Taxonomy" id="1084526"/>
    <lineage>
        <taxon>Bacteria</taxon>
        <taxon>Pseudomonadati</taxon>
        <taxon>Bacteroidota</taxon>
        <taxon>Cytophagia</taxon>
        <taxon>Cytophagales</taxon>
        <taxon>Spirosomataceae</taxon>
        <taxon>Nibrella</taxon>
    </lineage>
</organism>
<protein>
    <submittedName>
        <fullName evidence="2">Uncharacterized protein</fullName>
    </submittedName>
</protein>
<evidence type="ECO:0000313" key="3">
    <source>
        <dbReference type="Proteomes" id="UP001501175"/>
    </source>
</evidence>
<dbReference type="EMBL" id="BAABHD010000005">
    <property type="protein sequence ID" value="GAA4449238.1"/>
    <property type="molecule type" value="Genomic_DNA"/>
</dbReference>
<sequence>MNRPTYKKLRKDNYYPVFRYSFAGAYSALDVAVPDVGRFGAGSVYGQLAPSMIDKRWATYPEPAQRHSYKKSQAHPSLTARATPNRYLLNNGINSPGHNGDQNTE</sequence>
<name>A0ABP8ME94_9BACT</name>
<feature type="region of interest" description="Disordered" evidence="1">
    <location>
        <begin position="64"/>
        <end position="105"/>
    </location>
</feature>
<comment type="caution">
    <text evidence="2">The sequence shown here is derived from an EMBL/GenBank/DDBJ whole genome shotgun (WGS) entry which is preliminary data.</text>
</comment>